<dbReference type="KEGG" id="sphj:BSL82_00605"/>
<evidence type="ECO:0008006" key="4">
    <source>
        <dbReference type="Google" id="ProtNLM"/>
    </source>
</evidence>
<feature type="compositionally biased region" description="Low complexity" evidence="1">
    <location>
        <begin position="14"/>
        <end position="39"/>
    </location>
</feature>
<evidence type="ECO:0000256" key="1">
    <source>
        <dbReference type="SAM" id="MobiDB-lite"/>
    </source>
</evidence>
<gene>
    <name evidence="2" type="ORF">BSL82_00605</name>
</gene>
<evidence type="ECO:0000313" key="3">
    <source>
        <dbReference type="Proteomes" id="UP000182063"/>
    </source>
</evidence>
<accession>A0A1L3ZQT2</accession>
<feature type="compositionally biased region" description="Basic and acidic residues" evidence="1">
    <location>
        <begin position="83"/>
        <end position="92"/>
    </location>
</feature>
<feature type="region of interest" description="Disordered" evidence="1">
    <location>
        <begin position="1"/>
        <end position="52"/>
    </location>
</feature>
<feature type="region of interest" description="Disordered" evidence="1">
    <location>
        <begin position="76"/>
        <end position="100"/>
    </location>
</feature>
<name>A0A1L3ZQT2_9SPHN</name>
<sequence>MANAAKKIYETDRGASAGKRGRAPAAAAAAADGTPKPTGKTPIARPQPARPAFKRDQLAALLVRDEGATIAQMREATGWLPHTPDRAQEARLCHRQRQGR</sequence>
<keyword evidence="3" id="KW-1185">Reference proteome</keyword>
<evidence type="ECO:0000313" key="2">
    <source>
        <dbReference type="EMBL" id="API57986.1"/>
    </source>
</evidence>
<protein>
    <recommendedName>
        <fullName evidence="4">DUF3489 domain-containing protein</fullName>
    </recommendedName>
</protein>
<organism evidence="2 3">
    <name type="scientific">Tardibacter chloracetimidivorans</name>
    <dbReference type="NCBI Taxonomy" id="1921510"/>
    <lineage>
        <taxon>Bacteria</taxon>
        <taxon>Pseudomonadati</taxon>
        <taxon>Pseudomonadota</taxon>
        <taxon>Alphaproteobacteria</taxon>
        <taxon>Sphingomonadales</taxon>
        <taxon>Sphingomonadaceae</taxon>
        <taxon>Tardibacter</taxon>
    </lineage>
</organism>
<dbReference type="InterPro" id="IPR021880">
    <property type="entry name" value="DUF3489"/>
</dbReference>
<dbReference type="RefSeq" id="WP_072595562.1">
    <property type="nucleotide sequence ID" value="NZ_CP018221.1"/>
</dbReference>
<proteinExistence type="predicted"/>
<dbReference type="OrthoDB" id="7206991at2"/>
<dbReference type="Pfam" id="PF11994">
    <property type="entry name" value="DUF3489"/>
    <property type="match status" value="1"/>
</dbReference>
<dbReference type="AlphaFoldDB" id="A0A1L3ZQT2"/>
<dbReference type="Proteomes" id="UP000182063">
    <property type="component" value="Chromosome"/>
</dbReference>
<reference evidence="3" key="1">
    <citation type="submission" date="2016-11" db="EMBL/GenBank/DDBJ databases">
        <title>Complete Genome Sequence of alachlor-degrading Sphingomonas sp. strain JJ-A5.</title>
        <authorList>
            <person name="Lee H."/>
            <person name="Ka J.-O."/>
        </authorList>
    </citation>
    <scope>NUCLEOTIDE SEQUENCE [LARGE SCALE GENOMIC DNA]</scope>
    <source>
        <strain evidence="3">JJ-A5</strain>
    </source>
</reference>
<dbReference type="EMBL" id="CP018221">
    <property type="protein sequence ID" value="API57986.1"/>
    <property type="molecule type" value="Genomic_DNA"/>
</dbReference>